<accession>A0A7X1AZP0</accession>
<organism evidence="1 2">
    <name type="scientific">Puniceicoccus vermicola</name>
    <dbReference type="NCBI Taxonomy" id="388746"/>
    <lineage>
        <taxon>Bacteria</taxon>
        <taxon>Pseudomonadati</taxon>
        <taxon>Verrucomicrobiota</taxon>
        <taxon>Opitutia</taxon>
        <taxon>Puniceicoccales</taxon>
        <taxon>Puniceicoccaceae</taxon>
        <taxon>Puniceicoccus</taxon>
    </lineage>
</organism>
<evidence type="ECO:0000313" key="2">
    <source>
        <dbReference type="Proteomes" id="UP000525652"/>
    </source>
</evidence>
<dbReference type="RefSeq" id="WP_354586857.1">
    <property type="nucleotide sequence ID" value="NZ_JBEPNX010000001.1"/>
</dbReference>
<dbReference type="Proteomes" id="UP000525652">
    <property type="component" value="Unassembled WGS sequence"/>
</dbReference>
<sequence>MMKKSYNNCGFLNTPLLRQAFFVFGTFCAISGVGSASTLVFEDDFDREDFRPYDYAGKGDVWSLFPTTWSSGTIQTAGDQLHVTTPELNGESRIAIAEMSAMSDFDTSLAGQGTVSLSFDYKVNGFSGEGTGQNAIQIGLYTGGSTGRLFLGFGEVTVDGIATNALYIASWTNNVATVDDIIGYNASTNEWVDGFNFGAYDGENASNNGTSQLGISLNYNSIDGTRWITVDEAGGNVATKTITGSGATWDNDTQSASIRLYSPYSGSSDYTLDNMVLQTIPEPSTAMFLTVFLLGFAAIRLRR</sequence>
<evidence type="ECO:0000313" key="1">
    <source>
        <dbReference type="EMBL" id="MBC2602754.1"/>
    </source>
</evidence>
<gene>
    <name evidence="1" type="ORF">H5P30_13300</name>
</gene>
<proteinExistence type="predicted"/>
<keyword evidence="2" id="KW-1185">Reference proteome</keyword>
<protein>
    <submittedName>
        <fullName evidence="1">Uncharacterized protein</fullName>
    </submittedName>
</protein>
<name>A0A7X1AZP0_9BACT</name>
<comment type="caution">
    <text evidence="1">The sequence shown here is derived from an EMBL/GenBank/DDBJ whole genome shotgun (WGS) entry which is preliminary data.</text>
</comment>
<reference evidence="1 2" key="1">
    <citation type="submission" date="2020-07" db="EMBL/GenBank/DDBJ databases">
        <authorList>
            <person name="Feng X."/>
        </authorList>
    </citation>
    <scope>NUCLEOTIDE SEQUENCE [LARGE SCALE GENOMIC DNA]</scope>
    <source>
        <strain evidence="1 2">JCM14086</strain>
    </source>
</reference>
<dbReference type="AlphaFoldDB" id="A0A7X1AZP0"/>
<dbReference type="EMBL" id="JACHVA010000101">
    <property type="protein sequence ID" value="MBC2602754.1"/>
    <property type="molecule type" value="Genomic_DNA"/>
</dbReference>